<dbReference type="InterPro" id="IPR052343">
    <property type="entry name" value="Retrotransposon-Effector_Assoc"/>
</dbReference>
<reference evidence="2" key="2">
    <citation type="submission" date="2023-06" db="EMBL/GenBank/DDBJ databases">
        <authorList>
            <person name="Ma L."/>
            <person name="Liu K.-W."/>
            <person name="Li Z."/>
            <person name="Hsiao Y.-Y."/>
            <person name="Qi Y."/>
            <person name="Fu T."/>
            <person name="Tang G."/>
            <person name="Zhang D."/>
            <person name="Sun W.-H."/>
            <person name="Liu D.-K."/>
            <person name="Li Y."/>
            <person name="Chen G.-Z."/>
            <person name="Liu X.-D."/>
            <person name="Liao X.-Y."/>
            <person name="Jiang Y.-T."/>
            <person name="Yu X."/>
            <person name="Hao Y."/>
            <person name="Huang J."/>
            <person name="Zhao X.-W."/>
            <person name="Ke S."/>
            <person name="Chen Y.-Y."/>
            <person name="Wu W.-L."/>
            <person name="Hsu J.-L."/>
            <person name="Lin Y.-F."/>
            <person name="Huang M.-D."/>
            <person name="Li C.-Y."/>
            <person name="Huang L."/>
            <person name="Wang Z.-W."/>
            <person name="Zhao X."/>
            <person name="Zhong W.-Y."/>
            <person name="Peng D.-H."/>
            <person name="Ahmad S."/>
            <person name="Lan S."/>
            <person name="Zhang J.-S."/>
            <person name="Tsai W.-C."/>
            <person name="Van De Peer Y."/>
            <person name="Liu Z.-J."/>
        </authorList>
    </citation>
    <scope>NUCLEOTIDE SEQUENCE</scope>
    <source>
        <strain evidence="2">SCP</strain>
        <tissue evidence="2">Leaves</tissue>
    </source>
</reference>
<dbReference type="AlphaFoldDB" id="A0AAV9BE83"/>
<feature type="domain" description="Reverse transcriptase" evidence="1">
    <location>
        <begin position="141"/>
        <end position="417"/>
    </location>
</feature>
<dbReference type="EMBL" id="JAUJYN010000004">
    <property type="protein sequence ID" value="KAK1274399.1"/>
    <property type="molecule type" value="Genomic_DNA"/>
</dbReference>
<dbReference type="Pfam" id="PF00078">
    <property type="entry name" value="RVT_1"/>
    <property type="match status" value="1"/>
</dbReference>
<protein>
    <recommendedName>
        <fullName evidence="1">Reverse transcriptase domain-containing protein</fullName>
    </recommendedName>
</protein>
<evidence type="ECO:0000313" key="2">
    <source>
        <dbReference type="EMBL" id="KAK1274399.1"/>
    </source>
</evidence>
<organism evidence="2 3">
    <name type="scientific">Acorus gramineus</name>
    <name type="common">Dwarf sweet flag</name>
    <dbReference type="NCBI Taxonomy" id="55184"/>
    <lineage>
        <taxon>Eukaryota</taxon>
        <taxon>Viridiplantae</taxon>
        <taxon>Streptophyta</taxon>
        <taxon>Embryophyta</taxon>
        <taxon>Tracheophyta</taxon>
        <taxon>Spermatophyta</taxon>
        <taxon>Magnoliopsida</taxon>
        <taxon>Liliopsida</taxon>
        <taxon>Acoraceae</taxon>
        <taxon>Acorus</taxon>
    </lineage>
</organism>
<dbReference type="PANTHER" id="PTHR46890">
    <property type="entry name" value="NON-LTR RETROLELEMENT REVERSE TRANSCRIPTASE-LIKE PROTEIN-RELATED"/>
    <property type="match status" value="1"/>
</dbReference>
<name>A0AAV9BE83_ACOGR</name>
<dbReference type="CDD" id="cd01650">
    <property type="entry name" value="RT_nLTR_like"/>
    <property type="match status" value="1"/>
</dbReference>
<dbReference type="PROSITE" id="PS50878">
    <property type="entry name" value="RT_POL"/>
    <property type="match status" value="1"/>
</dbReference>
<accession>A0AAV9BE83</accession>
<comment type="caution">
    <text evidence="2">The sequence shown here is derived from an EMBL/GenBank/DDBJ whole genome shotgun (WGS) entry which is preliminary data.</text>
</comment>
<dbReference type="SUPFAM" id="SSF56672">
    <property type="entry name" value="DNA/RNA polymerases"/>
    <property type="match status" value="1"/>
</dbReference>
<proteinExistence type="predicted"/>
<gene>
    <name evidence="2" type="ORF">QJS04_geneDACA021886</name>
</gene>
<sequence length="439" mass="50124">MEELEWKQRSKERWLKEGDLNTKFFHKVANMRRRINHIGSLELDGVVVVDPVEIESGLVKHFTVAFQKDKEPAPTWYDEDLRKVPDNLWLDLEAPFSEREIQKAIFGAATDTSPGSDGFSLRFFEEFWPVVKEDLLDKFQGFQYGSHSIGCLNATFLALIPKKEGAIRVEEFRPISLVNGSYKMIAKVLANRLKSAIDSMIEANQTAFIPGRILHDGFMIVQECIIAAHKDKRKGVVIKLDFSKAYDNVRWDFLLHLLQCHGFEPNWIRMVKECITSAKACVLVNGKPCGFFHMNKGLRQGDPLSPLLFIVAVNAFSRLMSMAEREGWVKVLPICNRGPTTFHVQYADDTVVLCEAESLSIRGIKFVCTCSLSGLKINFQKSAMLGIHMEDRELQYYASIFGCQVQQFPTRLLGLPLHLGSLRKSDWNPLVTRFEKRLF</sequence>
<evidence type="ECO:0000313" key="3">
    <source>
        <dbReference type="Proteomes" id="UP001179952"/>
    </source>
</evidence>
<dbReference type="PANTHER" id="PTHR46890:SF48">
    <property type="entry name" value="RNA-DIRECTED DNA POLYMERASE"/>
    <property type="match status" value="1"/>
</dbReference>
<dbReference type="InterPro" id="IPR043502">
    <property type="entry name" value="DNA/RNA_pol_sf"/>
</dbReference>
<keyword evidence="3" id="KW-1185">Reference proteome</keyword>
<evidence type="ECO:0000259" key="1">
    <source>
        <dbReference type="PROSITE" id="PS50878"/>
    </source>
</evidence>
<dbReference type="Proteomes" id="UP001179952">
    <property type="component" value="Unassembled WGS sequence"/>
</dbReference>
<dbReference type="InterPro" id="IPR000477">
    <property type="entry name" value="RT_dom"/>
</dbReference>
<reference evidence="2" key="1">
    <citation type="journal article" date="2023" name="Nat. Commun.">
        <title>Diploid and tetraploid genomes of Acorus and the evolution of monocots.</title>
        <authorList>
            <person name="Ma L."/>
            <person name="Liu K.W."/>
            <person name="Li Z."/>
            <person name="Hsiao Y.Y."/>
            <person name="Qi Y."/>
            <person name="Fu T."/>
            <person name="Tang G.D."/>
            <person name="Zhang D."/>
            <person name="Sun W.H."/>
            <person name="Liu D.K."/>
            <person name="Li Y."/>
            <person name="Chen G.Z."/>
            <person name="Liu X.D."/>
            <person name="Liao X.Y."/>
            <person name="Jiang Y.T."/>
            <person name="Yu X."/>
            <person name="Hao Y."/>
            <person name="Huang J."/>
            <person name="Zhao X.W."/>
            <person name="Ke S."/>
            <person name="Chen Y.Y."/>
            <person name="Wu W.L."/>
            <person name="Hsu J.L."/>
            <person name="Lin Y.F."/>
            <person name="Huang M.D."/>
            <person name="Li C.Y."/>
            <person name="Huang L."/>
            <person name="Wang Z.W."/>
            <person name="Zhao X."/>
            <person name="Zhong W.Y."/>
            <person name="Peng D.H."/>
            <person name="Ahmad S."/>
            <person name="Lan S."/>
            <person name="Zhang J.S."/>
            <person name="Tsai W.C."/>
            <person name="Van de Peer Y."/>
            <person name="Liu Z.J."/>
        </authorList>
    </citation>
    <scope>NUCLEOTIDE SEQUENCE</scope>
    <source>
        <strain evidence="2">SCP</strain>
    </source>
</reference>